<dbReference type="GO" id="GO:0071949">
    <property type="term" value="F:FAD binding"/>
    <property type="evidence" value="ECO:0007669"/>
    <property type="project" value="InterPro"/>
</dbReference>
<evidence type="ECO:0000256" key="1">
    <source>
        <dbReference type="ARBA" id="ARBA00001974"/>
    </source>
</evidence>
<dbReference type="SUPFAM" id="SSF56176">
    <property type="entry name" value="FAD-binding/transporter-associated domain-like"/>
    <property type="match status" value="1"/>
</dbReference>
<dbReference type="OrthoDB" id="5332616at2759"/>
<comment type="similarity">
    <text evidence="2">Belongs to the FAD-binding oxidoreductase/transferase type 4 family.</text>
</comment>
<dbReference type="Gene3D" id="3.30.43.10">
    <property type="entry name" value="Uridine Diphospho-n-acetylenolpyruvylglucosamine Reductase, domain 2"/>
    <property type="match status" value="1"/>
</dbReference>
<dbReference type="GO" id="GO:0008720">
    <property type="term" value="F:D-lactate dehydrogenase (NAD+) activity"/>
    <property type="evidence" value="ECO:0007669"/>
    <property type="project" value="TreeGrafter"/>
</dbReference>
<dbReference type="PROSITE" id="PS51387">
    <property type="entry name" value="FAD_PCMH"/>
    <property type="match status" value="1"/>
</dbReference>
<evidence type="ECO:0000313" key="4">
    <source>
        <dbReference type="EMBL" id="KIY92557.1"/>
    </source>
</evidence>
<dbReference type="InterPro" id="IPR006094">
    <property type="entry name" value="Oxid_FAD_bind_N"/>
</dbReference>
<dbReference type="KEGG" id="mng:MNEG_15406"/>
<protein>
    <submittedName>
        <fullName evidence="4">Fe-S oxidoreductase</fullName>
        <ecNumber evidence="4">1.1.2.4</ecNumber>
    </submittedName>
</protein>
<reference evidence="4 5" key="1">
    <citation type="journal article" date="2013" name="BMC Genomics">
        <title>Reconstruction of the lipid metabolism for the microalga Monoraphidium neglectum from its genome sequence reveals characteristics suitable for biofuel production.</title>
        <authorList>
            <person name="Bogen C."/>
            <person name="Al-Dilaimi A."/>
            <person name="Albersmeier A."/>
            <person name="Wichmann J."/>
            <person name="Grundmann M."/>
            <person name="Rupp O."/>
            <person name="Lauersen K.J."/>
            <person name="Blifernez-Klassen O."/>
            <person name="Kalinowski J."/>
            <person name="Goesmann A."/>
            <person name="Mussgnug J.H."/>
            <person name="Kruse O."/>
        </authorList>
    </citation>
    <scope>NUCLEOTIDE SEQUENCE [LARGE SCALE GENOMIC DNA]</scope>
    <source>
        <strain evidence="4 5">SAG 48.87</strain>
    </source>
</reference>
<dbReference type="FunFam" id="3.30.43.10:FF:000018">
    <property type="entry name" value="D-lactate dehydrogenase (Dld)"/>
    <property type="match status" value="1"/>
</dbReference>
<keyword evidence="4" id="KW-0560">Oxidoreductase</keyword>
<dbReference type="InterPro" id="IPR036318">
    <property type="entry name" value="FAD-bd_PCMH-like_sf"/>
</dbReference>
<dbReference type="EC" id="1.1.2.4" evidence="4"/>
<dbReference type="GO" id="GO:0004458">
    <property type="term" value="F:D-lactate dehydrogenase (cytochrome) activity"/>
    <property type="evidence" value="ECO:0007669"/>
    <property type="project" value="UniProtKB-EC"/>
</dbReference>
<dbReference type="GO" id="GO:1903457">
    <property type="term" value="P:lactate catabolic process"/>
    <property type="evidence" value="ECO:0007669"/>
    <property type="project" value="TreeGrafter"/>
</dbReference>
<dbReference type="Pfam" id="PF01565">
    <property type="entry name" value="FAD_binding_4"/>
    <property type="match status" value="1"/>
</dbReference>
<dbReference type="InterPro" id="IPR016167">
    <property type="entry name" value="FAD-bd_PCMH_sub1"/>
</dbReference>
<proteinExistence type="inferred from homology"/>
<dbReference type="AlphaFoldDB" id="A0A0D2IX70"/>
<organism evidence="4 5">
    <name type="scientific">Monoraphidium neglectum</name>
    <dbReference type="NCBI Taxonomy" id="145388"/>
    <lineage>
        <taxon>Eukaryota</taxon>
        <taxon>Viridiplantae</taxon>
        <taxon>Chlorophyta</taxon>
        <taxon>core chlorophytes</taxon>
        <taxon>Chlorophyceae</taxon>
        <taxon>CS clade</taxon>
        <taxon>Sphaeropleales</taxon>
        <taxon>Selenastraceae</taxon>
        <taxon>Monoraphidium</taxon>
    </lineage>
</organism>
<dbReference type="Proteomes" id="UP000054498">
    <property type="component" value="Unassembled WGS sequence"/>
</dbReference>
<dbReference type="GeneID" id="25733064"/>
<dbReference type="PANTHER" id="PTHR11748">
    <property type="entry name" value="D-LACTATE DEHYDROGENASE"/>
    <property type="match status" value="1"/>
</dbReference>
<evidence type="ECO:0000256" key="2">
    <source>
        <dbReference type="ARBA" id="ARBA00008000"/>
    </source>
</evidence>
<name>A0A0D2IX70_9CHLO</name>
<sequence length="326" mass="35264">MRPGPQALAAQAVKIEPQVEVIPDIKIDLFGAVSAVSPDEAQAGVFKNVDGHRNEDGRYAAFTAEISSFVPKERQYTDPVRTLAYGTDASFYRLNPKMVVKVHNEAEIRRILPIAKKHGVPITFRAAGTSLSGQAITDSVLLKLSHTGKNFRNFTIHGDGSSITVEPGLILGEVNKLLAAHQKRGGHPIQYKMGPDPSSIDSCMIGGVVSNNSSGMCCGVSQNTYHTLKDMRVVFADGTVLDTSDAVSRESFLRSHRSLCEGVSALARRVQADRELTNLIRRKFAIKCTTGYSLNALVDFSADDPVEMIKHLMIGSEGTLGIGRAL</sequence>
<dbReference type="PANTHER" id="PTHR11748:SF111">
    <property type="entry name" value="D-LACTATE DEHYDROGENASE, MITOCHONDRIAL-RELATED"/>
    <property type="match status" value="1"/>
</dbReference>
<evidence type="ECO:0000313" key="5">
    <source>
        <dbReference type="Proteomes" id="UP000054498"/>
    </source>
</evidence>
<dbReference type="Gene3D" id="3.30.465.10">
    <property type="match status" value="1"/>
</dbReference>
<dbReference type="EMBL" id="KK105513">
    <property type="protein sequence ID" value="KIY92557.1"/>
    <property type="molecule type" value="Genomic_DNA"/>
</dbReference>
<dbReference type="InterPro" id="IPR016169">
    <property type="entry name" value="FAD-bd_PCMH_sub2"/>
</dbReference>
<comment type="cofactor">
    <cofactor evidence="1">
        <name>FAD</name>
        <dbReference type="ChEBI" id="CHEBI:57692"/>
    </cofactor>
</comment>
<dbReference type="InterPro" id="IPR016166">
    <property type="entry name" value="FAD-bd_PCMH"/>
</dbReference>
<dbReference type="STRING" id="145388.A0A0D2IX70"/>
<evidence type="ECO:0000259" key="3">
    <source>
        <dbReference type="PROSITE" id="PS51387"/>
    </source>
</evidence>
<accession>A0A0D2IX70</accession>
<gene>
    <name evidence="4" type="ORF">MNEG_15406</name>
</gene>
<feature type="domain" description="FAD-binding PCMH-type" evidence="3">
    <location>
        <begin position="92"/>
        <end position="326"/>
    </location>
</feature>
<keyword evidence="5" id="KW-1185">Reference proteome</keyword>
<dbReference type="RefSeq" id="XP_013891577.1">
    <property type="nucleotide sequence ID" value="XM_014036123.1"/>
</dbReference>